<evidence type="ECO:0000313" key="3">
    <source>
        <dbReference type="Proteomes" id="UP000009234"/>
    </source>
</evidence>
<dbReference type="KEGG" id="dru:Desru_0469"/>
<gene>
    <name evidence="2" type="ordered locus">Desru_0469</name>
</gene>
<dbReference type="Proteomes" id="UP000009234">
    <property type="component" value="Chromosome"/>
</dbReference>
<dbReference type="HOGENOM" id="CLU_138367_0_0_9"/>
<reference evidence="2 3" key="2">
    <citation type="journal article" date="2012" name="Stand. Genomic Sci.">
        <title>Complete genome sequence of the sulfate-reducing firmicute Desulfotomaculum ruminis type strain (DL(T)).</title>
        <authorList>
            <person name="Spring S."/>
            <person name="Visser M."/>
            <person name="Lu M."/>
            <person name="Copeland A."/>
            <person name="Lapidus A."/>
            <person name="Lucas S."/>
            <person name="Cheng J.F."/>
            <person name="Han C."/>
            <person name="Tapia R."/>
            <person name="Goodwin L.A."/>
            <person name="Pitluck S."/>
            <person name="Ivanova N."/>
            <person name="Land M."/>
            <person name="Hauser L."/>
            <person name="Larimer F."/>
            <person name="Rohde M."/>
            <person name="Goker M."/>
            <person name="Detter J.C."/>
            <person name="Kyrpides N.C."/>
            <person name="Woyke T."/>
            <person name="Schaap P.J."/>
            <person name="Plugge C.M."/>
            <person name="Muyzer G."/>
            <person name="Kuever J."/>
            <person name="Pereira I.A."/>
            <person name="Parshina S.N."/>
            <person name="Bernier-Latmani R."/>
            <person name="Stams A.J."/>
            <person name="Klenk H.P."/>
        </authorList>
    </citation>
    <scope>NUCLEOTIDE SEQUENCE [LARGE SCALE GENOMIC DNA]</scope>
    <source>
        <strain evidence="3">ATCC 23193 / DSM 2154 / NCIB 8452 / DL</strain>
    </source>
</reference>
<reference evidence="3" key="1">
    <citation type="submission" date="2011-05" db="EMBL/GenBank/DDBJ databases">
        <title>Complete sequence of Desulfotomaculum ruminis DSM 2154.</title>
        <authorList>
            <person name="Lucas S."/>
            <person name="Copeland A."/>
            <person name="Lapidus A."/>
            <person name="Cheng J.-F."/>
            <person name="Goodwin L."/>
            <person name="Pitluck S."/>
            <person name="Lu M."/>
            <person name="Detter J.C."/>
            <person name="Han C."/>
            <person name="Tapia R."/>
            <person name="Land M."/>
            <person name="Hauser L."/>
            <person name="Kyrpides N."/>
            <person name="Ivanova N."/>
            <person name="Mikhailova N."/>
            <person name="Pagani I."/>
            <person name="Stams A.J.M."/>
            <person name="Plugge C.M."/>
            <person name="Muyzer G."/>
            <person name="Kuever J."/>
            <person name="Parshina S.N."/>
            <person name="Ivanova A.E."/>
            <person name="Nazina T.N."/>
            <person name="Brambilla E."/>
            <person name="Spring S."/>
            <person name="Klenk H.-P."/>
            <person name="Woyke T."/>
        </authorList>
    </citation>
    <scope>NUCLEOTIDE SEQUENCE [LARGE SCALE GENOMIC DNA]</scope>
    <source>
        <strain evidence="3">ATCC 23193 / DSM 2154 / NCIB 8452 / DL</strain>
    </source>
</reference>
<protein>
    <submittedName>
        <fullName evidence="2">Uncharacterized protein</fullName>
    </submittedName>
</protein>
<accession>F6DRK1</accession>
<feature type="transmembrane region" description="Helical" evidence="1">
    <location>
        <begin position="40"/>
        <end position="63"/>
    </location>
</feature>
<organism evidence="2 3">
    <name type="scientific">Desulforamulus ruminis (strain ATCC 23193 / DSM 2154 / NCIMB 8452 / DL)</name>
    <name type="common">Desulfotomaculum ruminis</name>
    <dbReference type="NCBI Taxonomy" id="696281"/>
    <lineage>
        <taxon>Bacteria</taxon>
        <taxon>Bacillati</taxon>
        <taxon>Bacillota</taxon>
        <taxon>Clostridia</taxon>
        <taxon>Eubacteriales</taxon>
        <taxon>Peptococcaceae</taxon>
        <taxon>Desulforamulus</taxon>
    </lineage>
</organism>
<feature type="transmembrane region" description="Helical" evidence="1">
    <location>
        <begin position="12"/>
        <end position="28"/>
    </location>
</feature>
<evidence type="ECO:0000313" key="2">
    <source>
        <dbReference type="EMBL" id="AEG58755.1"/>
    </source>
</evidence>
<dbReference type="eggNOG" id="ENOG5032ZDG">
    <property type="taxonomic scope" value="Bacteria"/>
</dbReference>
<dbReference type="STRING" id="696281.Desru_0469"/>
<name>F6DRK1_DESRL</name>
<feature type="transmembrane region" description="Helical" evidence="1">
    <location>
        <begin position="116"/>
        <end position="134"/>
    </location>
</feature>
<dbReference type="EMBL" id="CP002780">
    <property type="protein sequence ID" value="AEG58755.1"/>
    <property type="molecule type" value="Genomic_DNA"/>
</dbReference>
<evidence type="ECO:0000256" key="1">
    <source>
        <dbReference type="SAM" id="Phobius"/>
    </source>
</evidence>
<dbReference type="AlphaFoldDB" id="F6DRK1"/>
<feature type="transmembrane region" description="Helical" evidence="1">
    <location>
        <begin position="75"/>
        <end position="96"/>
    </location>
</feature>
<keyword evidence="1" id="KW-0812">Transmembrane</keyword>
<keyword evidence="1" id="KW-0472">Membrane</keyword>
<sequence length="158" mass="17854">MGYNYKVKRAPALFFYTLLLGYLLIKGTQYKRGLEQDYEFLSALFFSVLFPVFMGVCFALPNLLDNLQRPGKWRIDWVILFSVGLPALYATTAPLLYFTPLGYLIPRTVILTLSQATPRAICGVALGYIMVTLLEKKNSAESMPKGTDAESKYWTGKE</sequence>
<proteinExistence type="predicted"/>
<keyword evidence="3" id="KW-1185">Reference proteome</keyword>
<keyword evidence="1" id="KW-1133">Transmembrane helix</keyword>